<dbReference type="GO" id="GO:0008483">
    <property type="term" value="F:transaminase activity"/>
    <property type="evidence" value="ECO:0007669"/>
    <property type="project" value="TreeGrafter"/>
</dbReference>
<dbReference type="AlphaFoldDB" id="A0AAN5CIR2"/>
<gene>
    <name evidence="4" type="ORF">PMAYCL1PPCAC_15319</name>
</gene>
<feature type="chain" id="PRO_5043036026" description="Aminotransferase class I/classII large domain-containing protein" evidence="2">
    <location>
        <begin position="31"/>
        <end position="432"/>
    </location>
</feature>
<proteinExistence type="predicted"/>
<reference evidence="5" key="1">
    <citation type="submission" date="2022-10" db="EMBL/GenBank/DDBJ databases">
        <title>Genome assembly of Pristionchus species.</title>
        <authorList>
            <person name="Yoshida K."/>
            <person name="Sommer R.J."/>
        </authorList>
    </citation>
    <scope>NUCLEOTIDE SEQUENCE [LARGE SCALE GENOMIC DNA]</scope>
    <source>
        <strain evidence="5">RS5460</strain>
    </source>
</reference>
<name>A0AAN5CIR2_9BILA</name>
<evidence type="ECO:0000313" key="5">
    <source>
        <dbReference type="Proteomes" id="UP001328107"/>
    </source>
</evidence>
<dbReference type="PRINTS" id="PR00753">
    <property type="entry name" value="ACCSYNTHASE"/>
</dbReference>
<keyword evidence="1" id="KW-0663">Pyridoxal phosphate</keyword>
<evidence type="ECO:0000256" key="1">
    <source>
        <dbReference type="ARBA" id="ARBA00022898"/>
    </source>
</evidence>
<sequence length="432" mass="48029">LSLSLPLSMLSLRGLSLLSLPDLSFNLTAAQSDPFHPQRNPTGRINLGTAENRVCEKEVSDKLEGFRLTPDGNQWLQRYAGIGGVRGTKALLLSHLSEALSSPPSIDHSILLHSCTASYDVLAHLLCDPNDYILTPSPFYARVRSDCGERSEVVVKGVPLNMMNPRLDVDHFEREFDRWNGKGGRVTAVIIMNPHNPLGNIYQKEELVELCEWAMSKDLFLIFDEILSGIIYDEDDRTSFHSILDLLPLLSKPELVVWMSSLSKDIGIPGVRCSLLYSSSPSLLRSLIRLEALADVPAPDQLIVQHLLEDRDWISSIFSSARHRLSAHAQFLVHSLHSIDVPCFPPKAGITLMADFSKYLPTASIEEEDALHLRLVHAGVILTKGGPTHAPSPGWFRIAFGVPKVELQLGVARVFELLVPGRKVEREITYEQ</sequence>
<organism evidence="4 5">
    <name type="scientific">Pristionchus mayeri</name>
    <dbReference type="NCBI Taxonomy" id="1317129"/>
    <lineage>
        <taxon>Eukaryota</taxon>
        <taxon>Metazoa</taxon>
        <taxon>Ecdysozoa</taxon>
        <taxon>Nematoda</taxon>
        <taxon>Chromadorea</taxon>
        <taxon>Rhabditida</taxon>
        <taxon>Rhabditina</taxon>
        <taxon>Diplogasteromorpha</taxon>
        <taxon>Diplogasteroidea</taxon>
        <taxon>Neodiplogasteridae</taxon>
        <taxon>Pristionchus</taxon>
    </lineage>
</organism>
<dbReference type="CDD" id="cd00609">
    <property type="entry name" value="AAT_like"/>
    <property type="match status" value="1"/>
</dbReference>
<feature type="non-terminal residue" evidence="4">
    <location>
        <position position="1"/>
    </location>
</feature>
<comment type="caution">
    <text evidence="4">The sequence shown here is derived from an EMBL/GenBank/DDBJ whole genome shotgun (WGS) entry which is preliminary data.</text>
</comment>
<dbReference type="PANTHER" id="PTHR43795:SF39">
    <property type="entry name" value="AMINOTRANSFERASE CLASS I_CLASSII DOMAIN-CONTAINING PROTEIN"/>
    <property type="match status" value="1"/>
</dbReference>
<dbReference type="Gene3D" id="3.40.640.10">
    <property type="entry name" value="Type I PLP-dependent aspartate aminotransferase-like (Major domain)"/>
    <property type="match status" value="1"/>
</dbReference>
<dbReference type="InterPro" id="IPR015421">
    <property type="entry name" value="PyrdxlP-dep_Trfase_major"/>
</dbReference>
<dbReference type="InterPro" id="IPR004839">
    <property type="entry name" value="Aminotransferase_I/II_large"/>
</dbReference>
<evidence type="ECO:0000256" key="2">
    <source>
        <dbReference type="SAM" id="SignalP"/>
    </source>
</evidence>
<accession>A0AAN5CIR2</accession>
<feature type="domain" description="Aminotransferase class I/classII large" evidence="3">
    <location>
        <begin position="110"/>
        <end position="413"/>
    </location>
</feature>
<dbReference type="GO" id="GO:0006520">
    <property type="term" value="P:amino acid metabolic process"/>
    <property type="evidence" value="ECO:0007669"/>
    <property type="project" value="TreeGrafter"/>
</dbReference>
<keyword evidence="2" id="KW-0732">Signal</keyword>
<dbReference type="Gene3D" id="3.90.1150.10">
    <property type="entry name" value="Aspartate Aminotransferase, domain 1"/>
    <property type="match status" value="1"/>
</dbReference>
<dbReference type="SUPFAM" id="SSF53383">
    <property type="entry name" value="PLP-dependent transferases"/>
    <property type="match status" value="1"/>
</dbReference>
<evidence type="ECO:0000313" key="4">
    <source>
        <dbReference type="EMBL" id="GMR45124.1"/>
    </source>
</evidence>
<feature type="signal peptide" evidence="2">
    <location>
        <begin position="1"/>
        <end position="30"/>
    </location>
</feature>
<evidence type="ECO:0000259" key="3">
    <source>
        <dbReference type="Pfam" id="PF00155"/>
    </source>
</evidence>
<dbReference type="EMBL" id="BTRK01000004">
    <property type="protein sequence ID" value="GMR45124.1"/>
    <property type="molecule type" value="Genomic_DNA"/>
</dbReference>
<dbReference type="PANTHER" id="PTHR43795">
    <property type="entry name" value="BIFUNCTIONAL ASPARTATE AMINOTRANSFERASE AND GLUTAMATE/ASPARTATE-PREPHENATE AMINOTRANSFERASE-RELATED"/>
    <property type="match status" value="1"/>
</dbReference>
<dbReference type="InterPro" id="IPR050478">
    <property type="entry name" value="Ethylene_sulfur-biosynth"/>
</dbReference>
<dbReference type="GO" id="GO:0030170">
    <property type="term" value="F:pyridoxal phosphate binding"/>
    <property type="evidence" value="ECO:0007669"/>
    <property type="project" value="InterPro"/>
</dbReference>
<protein>
    <recommendedName>
        <fullName evidence="3">Aminotransferase class I/classII large domain-containing protein</fullName>
    </recommendedName>
</protein>
<dbReference type="Pfam" id="PF00155">
    <property type="entry name" value="Aminotran_1_2"/>
    <property type="match status" value="1"/>
</dbReference>
<dbReference type="InterPro" id="IPR015424">
    <property type="entry name" value="PyrdxlP-dep_Trfase"/>
</dbReference>
<dbReference type="Proteomes" id="UP001328107">
    <property type="component" value="Unassembled WGS sequence"/>
</dbReference>
<dbReference type="InterPro" id="IPR015422">
    <property type="entry name" value="PyrdxlP-dep_Trfase_small"/>
</dbReference>
<keyword evidence="5" id="KW-1185">Reference proteome</keyword>